<organism evidence="8 9">
    <name type="scientific">Candidatus Falkowbacteria bacterium CG11_big_fil_rev_8_21_14_0_20_39_10</name>
    <dbReference type="NCBI Taxonomy" id="1974570"/>
    <lineage>
        <taxon>Bacteria</taxon>
        <taxon>Candidatus Falkowiibacteriota</taxon>
    </lineage>
</organism>
<evidence type="ECO:0000256" key="5">
    <source>
        <dbReference type="SAM" id="MobiDB-lite"/>
    </source>
</evidence>
<dbReference type="Gene3D" id="1.20.5.710">
    <property type="entry name" value="Single helix bin"/>
    <property type="match status" value="1"/>
</dbReference>
<keyword evidence="3 4" id="KW-0687">Ribonucleoprotein</keyword>
<feature type="domain" description="Large ribosomal subunit protein bL12 oligomerization" evidence="7">
    <location>
        <begin position="38"/>
        <end position="83"/>
    </location>
</feature>
<dbReference type="InterPro" id="IPR014719">
    <property type="entry name" value="Ribosomal_bL12_C/ClpS-like"/>
</dbReference>
<feature type="compositionally biased region" description="Basic and acidic residues" evidence="5">
    <location>
        <begin position="1"/>
        <end position="15"/>
    </location>
</feature>
<dbReference type="HAMAP" id="MF_00368">
    <property type="entry name" value="Ribosomal_bL12"/>
    <property type="match status" value="1"/>
</dbReference>
<accession>A0A2M6K9Y5</accession>
<dbReference type="GO" id="GO:0022625">
    <property type="term" value="C:cytosolic large ribosomal subunit"/>
    <property type="evidence" value="ECO:0007669"/>
    <property type="project" value="TreeGrafter"/>
</dbReference>
<proteinExistence type="inferred from homology"/>
<evidence type="ECO:0000256" key="2">
    <source>
        <dbReference type="ARBA" id="ARBA00022980"/>
    </source>
</evidence>
<dbReference type="InterPro" id="IPR036235">
    <property type="entry name" value="Ribosomal_bL12_oligo_N_sf"/>
</dbReference>
<reference evidence="8 9" key="1">
    <citation type="submission" date="2017-09" db="EMBL/GenBank/DDBJ databases">
        <title>Depth-based differentiation of microbial function through sediment-hosted aquifers and enrichment of novel symbionts in the deep terrestrial subsurface.</title>
        <authorList>
            <person name="Probst A.J."/>
            <person name="Ladd B."/>
            <person name="Jarett J.K."/>
            <person name="Geller-Mcgrath D.E."/>
            <person name="Sieber C.M."/>
            <person name="Emerson J.B."/>
            <person name="Anantharaman K."/>
            <person name="Thomas B.C."/>
            <person name="Malmstrom R."/>
            <person name="Stieglmeier M."/>
            <person name="Klingl A."/>
            <person name="Woyke T."/>
            <person name="Ryan C.M."/>
            <person name="Banfield J.F."/>
        </authorList>
    </citation>
    <scope>NUCLEOTIDE SEQUENCE [LARGE SCALE GENOMIC DNA]</scope>
    <source>
        <strain evidence="8">CG11_big_fil_rev_8_21_14_0_20_39_10</strain>
    </source>
</reference>
<dbReference type="GO" id="GO:0003729">
    <property type="term" value="F:mRNA binding"/>
    <property type="evidence" value="ECO:0007669"/>
    <property type="project" value="TreeGrafter"/>
</dbReference>
<dbReference type="InterPro" id="IPR008932">
    <property type="entry name" value="Ribosomal_bL12_oligo"/>
</dbReference>
<feature type="domain" description="Large ribosomal subunit protein bL12 C-terminal" evidence="6">
    <location>
        <begin position="92"/>
        <end position="158"/>
    </location>
</feature>
<dbReference type="FunFam" id="3.30.1390.10:FF:000001">
    <property type="entry name" value="50S ribosomal protein L7/L12"/>
    <property type="match status" value="1"/>
</dbReference>
<dbReference type="PANTHER" id="PTHR45987:SF4">
    <property type="entry name" value="LARGE RIBOSOMAL SUBUNIT PROTEIN BL12M"/>
    <property type="match status" value="1"/>
</dbReference>
<feature type="region of interest" description="Disordered" evidence="5">
    <location>
        <begin position="1"/>
        <end position="29"/>
    </location>
</feature>
<dbReference type="PANTHER" id="PTHR45987">
    <property type="entry name" value="39S RIBOSOMAL PROTEIN L12"/>
    <property type="match status" value="1"/>
</dbReference>
<dbReference type="Gene3D" id="3.30.1390.10">
    <property type="match status" value="1"/>
</dbReference>
<comment type="similarity">
    <text evidence="1 4">Belongs to the bacterial ribosomal protein bL12 family.</text>
</comment>
<evidence type="ECO:0000256" key="3">
    <source>
        <dbReference type="ARBA" id="ARBA00023274"/>
    </source>
</evidence>
<feature type="compositionally biased region" description="Basic and acidic residues" evidence="5">
    <location>
        <begin position="136"/>
        <end position="152"/>
    </location>
</feature>
<dbReference type="CDD" id="cd00387">
    <property type="entry name" value="Ribosomal_L7_L12"/>
    <property type="match status" value="1"/>
</dbReference>
<evidence type="ECO:0000313" key="9">
    <source>
        <dbReference type="Proteomes" id="UP000230869"/>
    </source>
</evidence>
<protein>
    <recommendedName>
        <fullName evidence="4">Large ribosomal subunit protein bL12</fullName>
    </recommendedName>
</protein>
<feature type="region of interest" description="Disordered" evidence="5">
    <location>
        <begin position="136"/>
        <end position="158"/>
    </location>
</feature>
<dbReference type="SUPFAM" id="SSF54736">
    <property type="entry name" value="ClpS-like"/>
    <property type="match status" value="1"/>
</dbReference>
<evidence type="ECO:0000259" key="6">
    <source>
        <dbReference type="Pfam" id="PF00542"/>
    </source>
</evidence>
<dbReference type="SUPFAM" id="SSF48300">
    <property type="entry name" value="Ribosomal protein L7/12, oligomerisation (N-terminal) domain"/>
    <property type="match status" value="1"/>
</dbReference>
<name>A0A2M6K9Y5_9BACT</name>
<evidence type="ECO:0000256" key="1">
    <source>
        <dbReference type="ARBA" id="ARBA00007197"/>
    </source>
</evidence>
<comment type="function">
    <text evidence="4">Forms part of the ribosomal stalk which helps the ribosome interact with GTP-bound translation factors. Is thus essential for accurate translation.</text>
</comment>
<evidence type="ECO:0000313" key="8">
    <source>
        <dbReference type="EMBL" id="PIR13933.1"/>
    </source>
</evidence>
<keyword evidence="2 4" id="KW-0689">Ribosomal protein</keyword>
<dbReference type="NCBIfam" id="TIGR00855">
    <property type="entry name" value="L12"/>
    <property type="match status" value="1"/>
</dbReference>
<dbReference type="InterPro" id="IPR013823">
    <property type="entry name" value="Ribosomal_bL12_C"/>
</dbReference>
<dbReference type="Proteomes" id="UP000230869">
    <property type="component" value="Unassembled WGS sequence"/>
</dbReference>
<evidence type="ECO:0000259" key="7">
    <source>
        <dbReference type="Pfam" id="PF16320"/>
    </source>
</evidence>
<dbReference type="AlphaFoldDB" id="A0A2M6K9Y5"/>
<comment type="subunit">
    <text evidence="4">Homodimer. Part of the ribosomal stalk of the 50S ribosomal subunit. Forms a multimeric L10(L12)X complex, where L10 forms an elongated spine to which 2 to 4 L12 dimers bind in a sequential fashion. Binds GTP-bound translation factors.</text>
</comment>
<dbReference type="Pfam" id="PF00542">
    <property type="entry name" value="Ribosomal_L12"/>
    <property type="match status" value="1"/>
</dbReference>
<evidence type="ECO:0000256" key="4">
    <source>
        <dbReference type="HAMAP-Rule" id="MF_00368"/>
    </source>
</evidence>
<dbReference type="InterPro" id="IPR000206">
    <property type="entry name" value="Ribosomal_bL12"/>
</dbReference>
<dbReference type="GO" id="GO:0006412">
    <property type="term" value="P:translation"/>
    <property type="evidence" value="ECO:0007669"/>
    <property type="project" value="UniProtKB-UniRule"/>
</dbReference>
<sequence length="158" mass="16819">MSEDKKTDAPKEEVKPASVETAAEKEEKKSVEVPAKFKSLVEEIEKMSVLDLAELVKILEDKFGVSAAAPAMMMAGANGANGAPAVEEKTSFDVELTEAGGNKIAVIKAIRVISDMGLKDAKDLVDGAPKMIKEGVKKEEAESMKKQLEEAGGKVTLK</sequence>
<dbReference type="GO" id="GO:0003735">
    <property type="term" value="F:structural constituent of ribosome"/>
    <property type="evidence" value="ECO:0007669"/>
    <property type="project" value="InterPro"/>
</dbReference>
<gene>
    <name evidence="4" type="primary">rplL</name>
    <name evidence="8" type="ORF">COV49_00600</name>
</gene>
<dbReference type="Pfam" id="PF16320">
    <property type="entry name" value="Ribosomal_L12_N"/>
    <property type="match status" value="1"/>
</dbReference>
<dbReference type="EMBL" id="PCWW01000010">
    <property type="protein sequence ID" value="PIR13933.1"/>
    <property type="molecule type" value="Genomic_DNA"/>
</dbReference>
<comment type="caution">
    <text evidence="8">The sequence shown here is derived from an EMBL/GenBank/DDBJ whole genome shotgun (WGS) entry which is preliminary data.</text>
</comment>